<evidence type="ECO:0000259" key="21">
    <source>
        <dbReference type="Pfam" id="PF02875"/>
    </source>
</evidence>
<proteinExistence type="inferred from homology"/>
<evidence type="ECO:0000256" key="13">
    <source>
        <dbReference type="ARBA" id="ARBA00022909"/>
    </source>
</evidence>
<dbReference type="InterPro" id="IPR036615">
    <property type="entry name" value="Mur_ligase_C_dom_sf"/>
</dbReference>
<dbReference type="InterPro" id="IPR036565">
    <property type="entry name" value="Mur-like_cat_sf"/>
</dbReference>
<dbReference type="NCBIfam" id="TIGR01499">
    <property type="entry name" value="folC"/>
    <property type="match status" value="1"/>
</dbReference>
<dbReference type="Gene3D" id="3.40.1190.10">
    <property type="entry name" value="Mur-like, catalytic domain"/>
    <property type="match status" value="1"/>
</dbReference>
<evidence type="ECO:0000256" key="11">
    <source>
        <dbReference type="ARBA" id="ARBA00022840"/>
    </source>
</evidence>
<dbReference type="GO" id="GO:0005524">
    <property type="term" value="F:ATP binding"/>
    <property type="evidence" value="ECO:0007669"/>
    <property type="project" value="UniProtKB-KW"/>
</dbReference>
<dbReference type="InterPro" id="IPR001645">
    <property type="entry name" value="Folylpolyglutamate_synth"/>
</dbReference>
<evidence type="ECO:0000256" key="9">
    <source>
        <dbReference type="ARBA" id="ARBA00022723"/>
    </source>
</evidence>
<dbReference type="EC" id="6.3.2.17" evidence="6"/>
<dbReference type="InterPro" id="IPR018109">
    <property type="entry name" value="Folylpolyglutamate_synth_CS"/>
</dbReference>
<evidence type="ECO:0000256" key="18">
    <source>
        <dbReference type="ARBA" id="ARBA00047808"/>
    </source>
</evidence>
<dbReference type="InterPro" id="IPR013221">
    <property type="entry name" value="Mur_ligase_cen"/>
</dbReference>
<dbReference type="Pfam" id="PF08245">
    <property type="entry name" value="Mur_ligase_M"/>
    <property type="match status" value="1"/>
</dbReference>
<comment type="similarity">
    <text evidence="4">Belongs to the folylpolyglutamate synthase family.</text>
</comment>
<name>A0A917H3Z3_9BACT</name>
<dbReference type="Proteomes" id="UP000647241">
    <property type="component" value="Unassembled WGS sequence"/>
</dbReference>
<evidence type="ECO:0000256" key="12">
    <source>
        <dbReference type="ARBA" id="ARBA00022842"/>
    </source>
</evidence>
<gene>
    <name evidence="23" type="primary">folC</name>
    <name evidence="23" type="ORF">GCM10011585_05680</name>
</gene>
<keyword evidence="13" id="KW-0289">Folate biosynthesis</keyword>
<dbReference type="PANTHER" id="PTHR11136:SF0">
    <property type="entry name" value="DIHYDROFOLATE SYNTHETASE-RELATED"/>
    <property type="match status" value="1"/>
</dbReference>
<dbReference type="RefSeq" id="WP_188552610.1">
    <property type="nucleotide sequence ID" value="NZ_BMGT01000001.1"/>
</dbReference>
<sequence length="515" mass="54881">MSYIAAVDHLYALGHELAPGTAAAPRRKFDLAHMRTLMAALGDPQNTFPSVLIAGTNGKGSTASTLASILTAAGYRTALYTSPHLIRVNERIQIDGHQIPDDDFARLYFQVDNVANRLVASGTLPHHPSFFEILTALAFLYFAGRTGEPTSHDAPEAPFALRGAAVDIAVLEVGLGGRLDATNIVEPLLSIITDIALDHQDYLGNTIAAITREKAGILRPNGTLITLPQHPEANQTLGEVAAVTPNLTAISAAPYIPPTPPQSHVISTEVGAPRLDSETWVHEAPQTLTPNHYTLTLDNQPLEVNSPLPGQHQQRNIALAIAAAIALRNQKSYKSDSTSNQISYKITNANIEAGIRNTSWPGRLELIPSSTPGHPPLLLDVAHNPAGAWTLRAAIAELPSSQPRTLIFSCLRDKSLKEMSQILLPLFDANSGDLDRARDHVILAPIDNPRAASLTDLLAAAHDLDIPAHAAPHITAALAEARAITPPDGIIIATGSVYLVGEIRHLALHEGATPA</sequence>
<evidence type="ECO:0000256" key="6">
    <source>
        <dbReference type="ARBA" id="ARBA00013025"/>
    </source>
</evidence>
<feature type="domain" description="Mur ligase central" evidence="22">
    <location>
        <begin position="153"/>
        <end position="324"/>
    </location>
</feature>
<dbReference type="EMBL" id="BMGT01000001">
    <property type="protein sequence ID" value="GGG66681.1"/>
    <property type="molecule type" value="Genomic_DNA"/>
</dbReference>
<evidence type="ECO:0000256" key="10">
    <source>
        <dbReference type="ARBA" id="ARBA00022741"/>
    </source>
</evidence>
<feature type="domain" description="Mur ligase C-terminal" evidence="21">
    <location>
        <begin position="362"/>
        <end position="496"/>
    </location>
</feature>
<evidence type="ECO:0000256" key="20">
    <source>
        <dbReference type="ARBA" id="ARBA00049161"/>
    </source>
</evidence>
<evidence type="ECO:0000256" key="19">
    <source>
        <dbReference type="ARBA" id="ARBA00049035"/>
    </source>
</evidence>
<comment type="pathway">
    <text evidence="2">Cofactor biosynthesis; tetrahydrofolate biosynthesis; 7,8-dihydrofolate from 2-amino-4-hydroxy-6-hydroxymethyl-7,8-dihydropteridine diphosphate and 4-aminobenzoate: step 2/2.</text>
</comment>
<evidence type="ECO:0000256" key="17">
    <source>
        <dbReference type="ARBA" id="ARBA00047493"/>
    </source>
</evidence>
<evidence type="ECO:0000256" key="3">
    <source>
        <dbReference type="ARBA" id="ARBA00005150"/>
    </source>
</evidence>
<comment type="function">
    <text evidence="1">Functions in two distinct reactions of the de novo folate biosynthetic pathway. Catalyzes the addition of a glutamate residue to dihydropteroate (7,8-dihydropteroate or H2Pte) to form dihydrofolate (7,8-dihydrofolate monoglutamate or H2Pte-Glu). Also catalyzes successive additions of L-glutamate to tetrahydrofolate or 10-formyltetrahydrofolate or 5,10-methylenetetrahydrofolate, leading to folylpolyglutamate derivatives.</text>
</comment>
<evidence type="ECO:0000256" key="8">
    <source>
        <dbReference type="ARBA" id="ARBA00022598"/>
    </source>
</evidence>
<evidence type="ECO:0000256" key="2">
    <source>
        <dbReference type="ARBA" id="ARBA00004799"/>
    </source>
</evidence>
<keyword evidence="12" id="KW-0460">Magnesium</keyword>
<evidence type="ECO:0000256" key="4">
    <source>
        <dbReference type="ARBA" id="ARBA00008276"/>
    </source>
</evidence>
<evidence type="ECO:0000256" key="5">
    <source>
        <dbReference type="ARBA" id="ARBA00013023"/>
    </source>
</evidence>
<comment type="catalytic activity">
    <reaction evidence="17">
        <text>(6S)-5,6,7,8-tetrahydrofolyl-(gamma-L-Glu)(n) + L-glutamate + ATP = (6S)-5,6,7,8-tetrahydrofolyl-(gamma-L-Glu)(n+1) + ADP + phosphate + H(+)</text>
        <dbReference type="Rhea" id="RHEA:10580"/>
        <dbReference type="Rhea" id="RHEA-COMP:14738"/>
        <dbReference type="Rhea" id="RHEA-COMP:14740"/>
        <dbReference type="ChEBI" id="CHEBI:15378"/>
        <dbReference type="ChEBI" id="CHEBI:29985"/>
        <dbReference type="ChEBI" id="CHEBI:30616"/>
        <dbReference type="ChEBI" id="CHEBI:43474"/>
        <dbReference type="ChEBI" id="CHEBI:141005"/>
        <dbReference type="ChEBI" id="CHEBI:456216"/>
        <dbReference type="EC" id="6.3.2.17"/>
    </reaction>
</comment>
<dbReference type="GO" id="GO:0046872">
    <property type="term" value="F:metal ion binding"/>
    <property type="evidence" value="ECO:0007669"/>
    <property type="project" value="UniProtKB-KW"/>
</dbReference>
<dbReference type="SUPFAM" id="SSF53244">
    <property type="entry name" value="MurD-like peptide ligases, peptide-binding domain"/>
    <property type="match status" value="1"/>
</dbReference>
<evidence type="ECO:0000256" key="15">
    <source>
        <dbReference type="ARBA" id="ARBA00030592"/>
    </source>
</evidence>
<keyword evidence="24" id="KW-1185">Reference proteome</keyword>
<comment type="catalytic activity">
    <reaction evidence="20">
        <text>7,8-dihydropteroate + L-glutamate + ATP = 7,8-dihydrofolate + ADP + phosphate + H(+)</text>
        <dbReference type="Rhea" id="RHEA:23584"/>
        <dbReference type="ChEBI" id="CHEBI:15378"/>
        <dbReference type="ChEBI" id="CHEBI:17839"/>
        <dbReference type="ChEBI" id="CHEBI:29985"/>
        <dbReference type="ChEBI" id="CHEBI:30616"/>
        <dbReference type="ChEBI" id="CHEBI:43474"/>
        <dbReference type="ChEBI" id="CHEBI:57451"/>
        <dbReference type="ChEBI" id="CHEBI:456216"/>
        <dbReference type="EC" id="6.3.2.12"/>
    </reaction>
</comment>
<dbReference type="Gene3D" id="3.90.190.20">
    <property type="entry name" value="Mur ligase, C-terminal domain"/>
    <property type="match status" value="1"/>
</dbReference>
<evidence type="ECO:0000256" key="16">
    <source>
        <dbReference type="ARBA" id="ARBA00032510"/>
    </source>
</evidence>
<dbReference type="Pfam" id="PF02875">
    <property type="entry name" value="Mur_ligase_C"/>
    <property type="match status" value="1"/>
</dbReference>
<accession>A0A917H3Z3</accession>
<organism evidence="23 24">
    <name type="scientific">Edaphobacter dinghuensis</name>
    <dbReference type="NCBI Taxonomy" id="1560005"/>
    <lineage>
        <taxon>Bacteria</taxon>
        <taxon>Pseudomonadati</taxon>
        <taxon>Acidobacteriota</taxon>
        <taxon>Terriglobia</taxon>
        <taxon>Terriglobales</taxon>
        <taxon>Acidobacteriaceae</taxon>
        <taxon>Edaphobacter</taxon>
    </lineage>
</organism>
<evidence type="ECO:0000259" key="22">
    <source>
        <dbReference type="Pfam" id="PF08245"/>
    </source>
</evidence>
<keyword evidence="9" id="KW-0479">Metal-binding</keyword>
<dbReference type="GO" id="GO:0005737">
    <property type="term" value="C:cytoplasm"/>
    <property type="evidence" value="ECO:0007669"/>
    <property type="project" value="TreeGrafter"/>
</dbReference>
<reference evidence="23" key="2">
    <citation type="submission" date="2020-09" db="EMBL/GenBank/DDBJ databases">
        <authorList>
            <person name="Sun Q."/>
            <person name="Zhou Y."/>
        </authorList>
    </citation>
    <scope>NUCLEOTIDE SEQUENCE</scope>
    <source>
        <strain evidence="23">CGMCC 1.12997</strain>
    </source>
</reference>
<evidence type="ECO:0000256" key="7">
    <source>
        <dbReference type="ARBA" id="ARBA00019357"/>
    </source>
</evidence>
<dbReference type="SUPFAM" id="SSF53623">
    <property type="entry name" value="MurD-like peptide ligases, catalytic domain"/>
    <property type="match status" value="1"/>
</dbReference>
<evidence type="ECO:0000256" key="14">
    <source>
        <dbReference type="ARBA" id="ARBA00030048"/>
    </source>
</evidence>
<protein>
    <recommendedName>
        <fullName evidence="7">Dihydrofolate synthase/folylpolyglutamate synthase</fullName>
        <ecNumber evidence="5">6.3.2.12</ecNumber>
        <ecNumber evidence="6">6.3.2.17</ecNumber>
    </recommendedName>
    <alternativeName>
        <fullName evidence="16">Folylpoly-gamma-glutamate synthetase-dihydrofolate synthetase</fullName>
    </alternativeName>
    <alternativeName>
        <fullName evidence="14">Folylpolyglutamate synthetase</fullName>
    </alternativeName>
    <alternativeName>
        <fullName evidence="15">Tetrahydrofolylpolyglutamate synthase</fullName>
    </alternativeName>
</protein>
<comment type="caution">
    <text evidence="23">The sequence shown here is derived from an EMBL/GenBank/DDBJ whole genome shotgun (WGS) entry which is preliminary data.</text>
</comment>
<evidence type="ECO:0000313" key="24">
    <source>
        <dbReference type="Proteomes" id="UP000647241"/>
    </source>
</evidence>
<dbReference type="GO" id="GO:0046656">
    <property type="term" value="P:folic acid biosynthetic process"/>
    <property type="evidence" value="ECO:0007669"/>
    <property type="project" value="UniProtKB-KW"/>
</dbReference>
<dbReference type="EC" id="6.3.2.12" evidence="5"/>
<dbReference type="PROSITE" id="PS01012">
    <property type="entry name" value="FOLYLPOLYGLU_SYNT_2"/>
    <property type="match status" value="1"/>
</dbReference>
<keyword evidence="10" id="KW-0547">Nucleotide-binding</keyword>
<dbReference type="GO" id="GO:0004326">
    <property type="term" value="F:tetrahydrofolylpolyglutamate synthase activity"/>
    <property type="evidence" value="ECO:0007669"/>
    <property type="project" value="UniProtKB-EC"/>
</dbReference>
<evidence type="ECO:0000313" key="23">
    <source>
        <dbReference type="EMBL" id="GGG66681.1"/>
    </source>
</evidence>
<evidence type="ECO:0000256" key="1">
    <source>
        <dbReference type="ARBA" id="ARBA00002714"/>
    </source>
</evidence>
<keyword evidence="11" id="KW-0067">ATP-binding</keyword>
<dbReference type="GO" id="GO:0008841">
    <property type="term" value="F:dihydrofolate synthase activity"/>
    <property type="evidence" value="ECO:0007669"/>
    <property type="project" value="UniProtKB-EC"/>
</dbReference>
<reference evidence="23" key="1">
    <citation type="journal article" date="2014" name="Int. J. Syst. Evol. Microbiol.">
        <title>Complete genome sequence of Corynebacterium casei LMG S-19264T (=DSM 44701T), isolated from a smear-ripened cheese.</title>
        <authorList>
            <consortium name="US DOE Joint Genome Institute (JGI-PGF)"/>
            <person name="Walter F."/>
            <person name="Albersmeier A."/>
            <person name="Kalinowski J."/>
            <person name="Ruckert C."/>
        </authorList>
    </citation>
    <scope>NUCLEOTIDE SEQUENCE</scope>
    <source>
        <strain evidence="23">CGMCC 1.12997</strain>
    </source>
</reference>
<dbReference type="InterPro" id="IPR004101">
    <property type="entry name" value="Mur_ligase_C"/>
</dbReference>
<dbReference type="AlphaFoldDB" id="A0A917H3Z3"/>
<comment type="pathway">
    <text evidence="3">Cofactor biosynthesis; tetrahydrofolylpolyglutamate biosynthesis.</text>
</comment>
<keyword evidence="8" id="KW-0436">Ligase</keyword>
<comment type="catalytic activity">
    <reaction evidence="19">
        <text>(6R)-5,10-methylenetetrahydrofolyl-(gamma-L-Glu)(n) + L-glutamate + ATP = (6R)-5,10-methylenetetrahydrofolyl-(gamma-L-Glu)(n+1) + ADP + phosphate + H(+)</text>
        <dbReference type="Rhea" id="RHEA:51912"/>
        <dbReference type="Rhea" id="RHEA-COMP:13257"/>
        <dbReference type="Rhea" id="RHEA-COMP:13258"/>
        <dbReference type="ChEBI" id="CHEBI:15378"/>
        <dbReference type="ChEBI" id="CHEBI:29985"/>
        <dbReference type="ChEBI" id="CHEBI:30616"/>
        <dbReference type="ChEBI" id="CHEBI:43474"/>
        <dbReference type="ChEBI" id="CHEBI:136572"/>
        <dbReference type="ChEBI" id="CHEBI:456216"/>
        <dbReference type="EC" id="6.3.2.17"/>
    </reaction>
</comment>
<comment type="catalytic activity">
    <reaction evidence="18">
        <text>10-formyltetrahydrofolyl-(gamma-L-Glu)(n) + L-glutamate + ATP = 10-formyltetrahydrofolyl-(gamma-L-Glu)(n+1) + ADP + phosphate + H(+)</text>
        <dbReference type="Rhea" id="RHEA:51904"/>
        <dbReference type="Rhea" id="RHEA-COMP:13088"/>
        <dbReference type="Rhea" id="RHEA-COMP:14300"/>
        <dbReference type="ChEBI" id="CHEBI:15378"/>
        <dbReference type="ChEBI" id="CHEBI:29985"/>
        <dbReference type="ChEBI" id="CHEBI:30616"/>
        <dbReference type="ChEBI" id="CHEBI:43474"/>
        <dbReference type="ChEBI" id="CHEBI:134413"/>
        <dbReference type="ChEBI" id="CHEBI:456216"/>
        <dbReference type="EC" id="6.3.2.17"/>
    </reaction>
</comment>
<dbReference type="PANTHER" id="PTHR11136">
    <property type="entry name" value="FOLYLPOLYGLUTAMATE SYNTHASE-RELATED"/>
    <property type="match status" value="1"/>
</dbReference>
<dbReference type="PROSITE" id="PS01011">
    <property type="entry name" value="FOLYLPOLYGLU_SYNT_1"/>
    <property type="match status" value="1"/>
</dbReference>